<accession>A0A1I5YD40</accession>
<evidence type="ECO:0000313" key="2">
    <source>
        <dbReference type="Proteomes" id="UP000182025"/>
    </source>
</evidence>
<reference evidence="2" key="1">
    <citation type="submission" date="2016-10" db="EMBL/GenBank/DDBJ databases">
        <authorList>
            <person name="Varghese N."/>
            <person name="Submissions S."/>
        </authorList>
    </citation>
    <scope>NUCLEOTIDE SEQUENCE [LARGE SCALE GENOMIC DNA]</scope>
    <source>
        <strain evidence="2">JCM 15604</strain>
    </source>
</reference>
<evidence type="ECO:0000313" key="1">
    <source>
        <dbReference type="EMBL" id="SFQ42144.1"/>
    </source>
</evidence>
<dbReference type="AlphaFoldDB" id="A0A1I5YD40"/>
<name>A0A1I5YD40_9GAMM</name>
<organism evidence="1 2">
    <name type="scientific">Ectopseudomonas toyotomiensis</name>
    <dbReference type="NCBI Taxonomy" id="554344"/>
    <lineage>
        <taxon>Bacteria</taxon>
        <taxon>Pseudomonadati</taxon>
        <taxon>Pseudomonadota</taxon>
        <taxon>Gammaproteobacteria</taxon>
        <taxon>Pseudomonadales</taxon>
        <taxon>Pseudomonadaceae</taxon>
        <taxon>Ectopseudomonas</taxon>
    </lineage>
</organism>
<protein>
    <submittedName>
        <fullName evidence="1">Uncharacterized protein</fullName>
    </submittedName>
</protein>
<sequence>MVARHDDKEMHKKSALKGRLGYTSFQRSSWSF</sequence>
<dbReference type="Proteomes" id="UP000182025">
    <property type="component" value="Unassembled WGS sequence"/>
</dbReference>
<gene>
    <name evidence="1" type="ORF">SAMN05216177_113137</name>
</gene>
<proteinExistence type="predicted"/>
<dbReference type="EMBL" id="FOXK01000013">
    <property type="protein sequence ID" value="SFQ42144.1"/>
    <property type="molecule type" value="Genomic_DNA"/>
</dbReference>
<keyword evidence="2" id="KW-1185">Reference proteome</keyword>